<organism evidence="1 2">
    <name type="scientific">Vaccinium darrowii</name>
    <dbReference type="NCBI Taxonomy" id="229202"/>
    <lineage>
        <taxon>Eukaryota</taxon>
        <taxon>Viridiplantae</taxon>
        <taxon>Streptophyta</taxon>
        <taxon>Embryophyta</taxon>
        <taxon>Tracheophyta</taxon>
        <taxon>Spermatophyta</taxon>
        <taxon>Magnoliopsida</taxon>
        <taxon>eudicotyledons</taxon>
        <taxon>Gunneridae</taxon>
        <taxon>Pentapetalae</taxon>
        <taxon>asterids</taxon>
        <taxon>Ericales</taxon>
        <taxon>Ericaceae</taxon>
        <taxon>Vaccinioideae</taxon>
        <taxon>Vaccinieae</taxon>
        <taxon>Vaccinium</taxon>
    </lineage>
</organism>
<accession>A0ACB7YJY0</accession>
<protein>
    <submittedName>
        <fullName evidence="1">Uncharacterized protein</fullName>
    </submittedName>
</protein>
<sequence length="282" mass="32243">MLQEVLEKRGWGKPAYQSTFVPVESMPCKFNFRAEVSFVGERFESIKGFDRKKDAEQDAAHNALKWIAKGDQISYVLPREADSGEDGDNLVNSKVRVWWGANDQKFSEGFIVAFDSIAKTHKVVFKETLNLRNTKWELVGKGSKSDEQEATQWLSSDHFREMSSRKRIKTNSKANGCDKGKEIKKTEGRTKNEMVKAVESHHYKKMSSKVDTFLESLDLEKYSEAFKKEEVQVDMTTLAQMTLEELHKIVPMELDEVENLKVDGLIKEEEDDEVDSLTLSSA</sequence>
<name>A0ACB7YJY0_9ERIC</name>
<keyword evidence="2" id="KW-1185">Reference proteome</keyword>
<proteinExistence type="predicted"/>
<evidence type="ECO:0000313" key="2">
    <source>
        <dbReference type="Proteomes" id="UP000828048"/>
    </source>
</evidence>
<comment type="caution">
    <text evidence="1">The sequence shown here is derived from an EMBL/GenBank/DDBJ whole genome shotgun (WGS) entry which is preliminary data.</text>
</comment>
<dbReference type="Proteomes" id="UP000828048">
    <property type="component" value="Chromosome 11"/>
</dbReference>
<reference evidence="1 2" key="1">
    <citation type="journal article" date="2021" name="Hortic Res">
        <title>High-quality reference genome and annotation aids understanding of berry development for evergreen blueberry (Vaccinium darrowii).</title>
        <authorList>
            <person name="Yu J."/>
            <person name="Hulse-Kemp A.M."/>
            <person name="Babiker E."/>
            <person name="Staton M."/>
        </authorList>
    </citation>
    <scope>NUCLEOTIDE SEQUENCE [LARGE SCALE GENOMIC DNA]</scope>
    <source>
        <strain evidence="2">cv. NJ 8807/NJ 8810</strain>
        <tissue evidence="1">Young leaf</tissue>
    </source>
</reference>
<gene>
    <name evidence="1" type="ORF">Vadar_002592</name>
</gene>
<dbReference type="EMBL" id="CM037161">
    <property type="protein sequence ID" value="KAH7853454.1"/>
    <property type="molecule type" value="Genomic_DNA"/>
</dbReference>
<evidence type="ECO:0000313" key="1">
    <source>
        <dbReference type="EMBL" id="KAH7853454.1"/>
    </source>
</evidence>